<name>A0AAV4BDQ0_9GAST</name>
<sequence length="79" mass="9159">MCIAIYQDSGSGPLQKWRWRSTCAKTVEVDHFTNIDRYVPRQLKLTTAEMYIDMDQDSGNGPLQRCTSRCAKTMERDHC</sequence>
<keyword evidence="2" id="KW-1185">Reference proteome</keyword>
<comment type="caution">
    <text evidence="1">The sequence shown here is derived from an EMBL/GenBank/DDBJ whole genome shotgun (WGS) entry which is preliminary data.</text>
</comment>
<proteinExistence type="predicted"/>
<gene>
    <name evidence="1" type="ORF">PoB_004407700</name>
</gene>
<protein>
    <submittedName>
        <fullName evidence="1">Uncharacterized protein</fullName>
    </submittedName>
</protein>
<evidence type="ECO:0000313" key="2">
    <source>
        <dbReference type="Proteomes" id="UP000735302"/>
    </source>
</evidence>
<dbReference type="AlphaFoldDB" id="A0AAV4BDQ0"/>
<evidence type="ECO:0000313" key="1">
    <source>
        <dbReference type="EMBL" id="GFO17572.1"/>
    </source>
</evidence>
<dbReference type="EMBL" id="BLXT01004836">
    <property type="protein sequence ID" value="GFO17572.1"/>
    <property type="molecule type" value="Genomic_DNA"/>
</dbReference>
<reference evidence="1 2" key="1">
    <citation type="journal article" date="2021" name="Elife">
        <title>Chloroplast acquisition without the gene transfer in kleptoplastic sea slugs, Plakobranchus ocellatus.</title>
        <authorList>
            <person name="Maeda T."/>
            <person name="Takahashi S."/>
            <person name="Yoshida T."/>
            <person name="Shimamura S."/>
            <person name="Takaki Y."/>
            <person name="Nagai Y."/>
            <person name="Toyoda A."/>
            <person name="Suzuki Y."/>
            <person name="Arimoto A."/>
            <person name="Ishii H."/>
            <person name="Satoh N."/>
            <person name="Nishiyama T."/>
            <person name="Hasebe M."/>
            <person name="Maruyama T."/>
            <person name="Minagawa J."/>
            <person name="Obokata J."/>
            <person name="Shigenobu S."/>
        </authorList>
    </citation>
    <scope>NUCLEOTIDE SEQUENCE [LARGE SCALE GENOMIC DNA]</scope>
</reference>
<organism evidence="1 2">
    <name type="scientific">Plakobranchus ocellatus</name>
    <dbReference type="NCBI Taxonomy" id="259542"/>
    <lineage>
        <taxon>Eukaryota</taxon>
        <taxon>Metazoa</taxon>
        <taxon>Spiralia</taxon>
        <taxon>Lophotrochozoa</taxon>
        <taxon>Mollusca</taxon>
        <taxon>Gastropoda</taxon>
        <taxon>Heterobranchia</taxon>
        <taxon>Euthyneura</taxon>
        <taxon>Panpulmonata</taxon>
        <taxon>Sacoglossa</taxon>
        <taxon>Placobranchoidea</taxon>
        <taxon>Plakobranchidae</taxon>
        <taxon>Plakobranchus</taxon>
    </lineage>
</organism>
<accession>A0AAV4BDQ0</accession>
<dbReference type="Proteomes" id="UP000735302">
    <property type="component" value="Unassembled WGS sequence"/>
</dbReference>